<evidence type="ECO:0000313" key="1">
    <source>
        <dbReference type="EMBL" id="PIO39050.1"/>
    </source>
</evidence>
<dbReference type="FunFam" id="3.80.10.10:FF:000057">
    <property type="entry name" value="Centrosomal protein of 78 kDa"/>
    <property type="match status" value="1"/>
</dbReference>
<protein>
    <recommendedName>
        <fullName evidence="2">Centrosomal protein 78</fullName>
    </recommendedName>
</protein>
<sequence>MYDVELYYLFLVFCQHQATRRHSEAWAESLRYRRPDLDCMSGLRRISLNCNTLVGDQGAKALAEVLAEELWLKALDVRQCGITNEGAKAFLHALQTNTTLMILDVRKNPLIDHELLKTVIERVLLNSHDTNSEYKWFTSPSSKGSKIRRPSSLRNGLKGKNTIRIGMNILFNGHKRLSDHDLLKGSS</sequence>
<dbReference type="Pfam" id="PF13516">
    <property type="entry name" value="LRR_6"/>
    <property type="match status" value="2"/>
</dbReference>
<dbReference type="InterPro" id="IPR001611">
    <property type="entry name" value="Leu-rich_rpt"/>
</dbReference>
<dbReference type="AlphaFoldDB" id="A0A2G9SFY0"/>
<dbReference type="GO" id="GO:0005813">
    <property type="term" value="C:centrosome"/>
    <property type="evidence" value="ECO:0007669"/>
    <property type="project" value="TreeGrafter"/>
</dbReference>
<organism evidence="1">
    <name type="scientific">Aquarana catesbeiana</name>
    <name type="common">American bullfrog</name>
    <name type="synonym">Rana catesbeiana</name>
    <dbReference type="NCBI Taxonomy" id="8400"/>
    <lineage>
        <taxon>Eukaryota</taxon>
        <taxon>Metazoa</taxon>
        <taxon>Chordata</taxon>
        <taxon>Craniata</taxon>
        <taxon>Vertebrata</taxon>
        <taxon>Euteleostomi</taxon>
        <taxon>Amphibia</taxon>
        <taxon>Batrachia</taxon>
        <taxon>Anura</taxon>
        <taxon>Neobatrachia</taxon>
        <taxon>Ranoidea</taxon>
        <taxon>Ranidae</taxon>
        <taxon>Aquarana</taxon>
    </lineage>
</organism>
<dbReference type="GO" id="GO:0036064">
    <property type="term" value="C:ciliary basal body"/>
    <property type="evidence" value="ECO:0007669"/>
    <property type="project" value="TreeGrafter"/>
</dbReference>
<dbReference type="PANTHER" id="PTHR24110">
    <property type="entry name" value="CENTROSOMAL PROTEIN OF 78 KDA"/>
    <property type="match status" value="1"/>
</dbReference>
<dbReference type="PRINTS" id="PR02062">
    <property type="entry name" value="CENTROSOME78"/>
</dbReference>
<dbReference type="EMBL" id="KV924044">
    <property type="protein sequence ID" value="PIO39050.1"/>
    <property type="molecule type" value="Genomic_DNA"/>
</dbReference>
<name>A0A2G9SFY0_AQUCT</name>
<dbReference type="InterPro" id="IPR032675">
    <property type="entry name" value="LRR_dom_sf"/>
</dbReference>
<proteinExistence type="predicted"/>
<dbReference type="SMART" id="SM00368">
    <property type="entry name" value="LRR_RI"/>
    <property type="match status" value="2"/>
</dbReference>
<dbReference type="InterPro" id="IPR026212">
    <property type="entry name" value="Cep78"/>
</dbReference>
<dbReference type="Gene3D" id="3.80.10.10">
    <property type="entry name" value="Ribonuclease Inhibitor"/>
    <property type="match status" value="1"/>
</dbReference>
<reference evidence="1" key="1">
    <citation type="submission" date="2017-08" db="EMBL/GenBank/DDBJ databases">
        <title>Assembly of the North American Bullfrog Genome.</title>
        <authorList>
            <person name="Warren R.L."/>
            <person name="Vandervalk B.P."/>
            <person name="Kucuk E."/>
            <person name="Birol I."/>
            <person name="Helbing C."/>
            <person name="Pandoh P."/>
            <person name="Behsaz B."/>
            <person name="Mohamadi H."/>
            <person name="Chu J."/>
            <person name="Jackman S."/>
            <person name="Hammond S.A."/>
            <person name="Veldhoen N."/>
            <person name="Kirk H."/>
            <person name="Zhao Y."/>
            <person name="Coope R."/>
            <person name="Pleasance S."/>
            <person name="Moore R."/>
            <person name="Holt R."/>
        </authorList>
    </citation>
    <scope>NUCLEOTIDE SEQUENCE</scope>
    <source>
        <strain evidence="1">Bruno</strain>
        <tissue evidence="1">Liver</tissue>
    </source>
</reference>
<dbReference type="GO" id="GO:0044782">
    <property type="term" value="P:cilium organization"/>
    <property type="evidence" value="ECO:0007669"/>
    <property type="project" value="TreeGrafter"/>
</dbReference>
<dbReference type="SUPFAM" id="SSF52047">
    <property type="entry name" value="RNI-like"/>
    <property type="match status" value="1"/>
</dbReference>
<accession>A0A2G9SFY0</accession>
<gene>
    <name evidence="1" type="ORF">AB205_0181850</name>
</gene>
<dbReference type="PANTHER" id="PTHR24110:SF3">
    <property type="entry name" value="CENTROSOMAL PROTEIN OF 78 KDA"/>
    <property type="match status" value="1"/>
</dbReference>
<dbReference type="OrthoDB" id="78308at2759"/>
<evidence type="ECO:0008006" key="2">
    <source>
        <dbReference type="Google" id="ProtNLM"/>
    </source>
</evidence>